<dbReference type="RefSeq" id="XP_026693719.1">
    <property type="nucleotide sequence ID" value="XM_026837918.1"/>
</dbReference>
<dbReference type="OrthoDB" id="10031583at2759"/>
<gene>
    <name evidence="2" type="primary">LOC100177349</name>
</gene>
<dbReference type="InParanoid" id="F7BGL4"/>
<reference evidence="3" key="1">
    <citation type="journal article" date="2002" name="Science">
        <title>The draft genome of Ciona intestinalis: insights into chordate and vertebrate origins.</title>
        <authorList>
            <person name="Dehal P."/>
            <person name="Satou Y."/>
            <person name="Campbell R.K."/>
            <person name="Chapman J."/>
            <person name="Degnan B."/>
            <person name="De Tomaso A."/>
            <person name="Davidson B."/>
            <person name="Di Gregorio A."/>
            <person name="Gelpke M."/>
            <person name="Goodstein D.M."/>
            <person name="Harafuji N."/>
            <person name="Hastings K.E."/>
            <person name="Ho I."/>
            <person name="Hotta K."/>
            <person name="Huang W."/>
            <person name="Kawashima T."/>
            <person name="Lemaire P."/>
            <person name="Martinez D."/>
            <person name="Meinertzhagen I.A."/>
            <person name="Necula S."/>
            <person name="Nonaka M."/>
            <person name="Putnam N."/>
            <person name="Rash S."/>
            <person name="Saiga H."/>
            <person name="Satake M."/>
            <person name="Terry A."/>
            <person name="Yamada L."/>
            <person name="Wang H.G."/>
            <person name="Awazu S."/>
            <person name="Azumi K."/>
            <person name="Boore J."/>
            <person name="Branno M."/>
            <person name="Chin-Bow S."/>
            <person name="DeSantis R."/>
            <person name="Doyle S."/>
            <person name="Francino P."/>
            <person name="Keys D.N."/>
            <person name="Haga S."/>
            <person name="Hayashi H."/>
            <person name="Hino K."/>
            <person name="Imai K.S."/>
            <person name="Inaba K."/>
            <person name="Kano S."/>
            <person name="Kobayashi K."/>
            <person name="Kobayashi M."/>
            <person name="Lee B.I."/>
            <person name="Makabe K.W."/>
            <person name="Manohar C."/>
            <person name="Matassi G."/>
            <person name="Medina M."/>
            <person name="Mochizuki Y."/>
            <person name="Mount S."/>
            <person name="Morishita T."/>
            <person name="Miura S."/>
            <person name="Nakayama A."/>
            <person name="Nishizaka S."/>
            <person name="Nomoto H."/>
            <person name="Ohta F."/>
            <person name="Oishi K."/>
            <person name="Rigoutsos I."/>
            <person name="Sano M."/>
            <person name="Sasaki A."/>
            <person name="Sasakura Y."/>
            <person name="Shoguchi E."/>
            <person name="Shin-i T."/>
            <person name="Spagnuolo A."/>
            <person name="Stainier D."/>
            <person name="Suzuki M.M."/>
            <person name="Tassy O."/>
            <person name="Takatori N."/>
            <person name="Tokuoka M."/>
            <person name="Yagi K."/>
            <person name="Yoshizaki F."/>
            <person name="Wada S."/>
            <person name="Zhang C."/>
            <person name="Hyatt P.D."/>
            <person name="Larimer F."/>
            <person name="Detter C."/>
            <person name="Doggett N."/>
            <person name="Glavina T."/>
            <person name="Hawkins T."/>
            <person name="Richardson P."/>
            <person name="Lucas S."/>
            <person name="Kohara Y."/>
            <person name="Levine M."/>
            <person name="Satoh N."/>
            <person name="Rokhsar D.S."/>
        </authorList>
    </citation>
    <scope>NUCLEOTIDE SEQUENCE [LARGE SCALE GENOMIC DNA]</scope>
</reference>
<reference evidence="2" key="2">
    <citation type="submission" date="2025-08" db="UniProtKB">
        <authorList>
            <consortium name="Ensembl"/>
        </authorList>
    </citation>
    <scope>IDENTIFICATION</scope>
</reference>
<dbReference type="Proteomes" id="UP000008144">
    <property type="component" value="Unassembled WGS sequence"/>
</dbReference>
<name>F7BGL4_CIOIN</name>
<proteinExistence type="predicted"/>
<accession>F7BGL4</accession>
<evidence type="ECO:0000313" key="3">
    <source>
        <dbReference type="Proteomes" id="UP000008144"/>
    </source>
</evidence>
<evidence type="ECO:0000313" key="2">
    <source>
        <dbReference type="Ensembl" id="ENSCINP00000026665.2"/>
    </source>
</evidence>
<feature type="region of interest" description="Disordered" evidence="1">
    <location>
        <begin position="326"/>
        <end position="347"/>
    </location>
</feature>
<dbReference type="AlphaFoldDB" id="F7BGL4"/>
<protein>
    <submittedName>
        <fullName evidence="2">Uncharacterized LOC100177349</fullName>
    </submittedName>
</protein>
<feature type="region of interest" description="Disordered" evidence="1">
    <location>
        <begin position="83"/>
        <end position="113"/>
    </location>
</feature>
<dbReference type="GeneID" id="100177349"/>
<dbReference type="HOGENOM" id="CLU_643971_0_0_1"/>
<organism evidence="2 3">
    <name type="scientific">Ciona intestinalis</name>
    <name type="common">Transparent sea squirt</name>
    <name type="synonym">Ascidia intestinalis</name>
    <dbReference type="NCBI Taxonomy" id="7719"/>
    <lineage>
        <taxon>Eukaryota</taxon>
        <taxon>Metazoa</taxon>
        <taxon>Chordata</taxon>
        <taxon>Tunicata</taxon>
        <taxon>Ascidiacea</taxon>
        <taxon>Phlebobranchia</taxon>
        <taxon>Cionidae</taxon>
        <taxon>Ciona</taxon>
    </lineage>
</organism>
<keyword evidence="3" id="KW-1185">Reference proteome</keyword>
<dbReference type="KEGG" id="cin:100177349"/>
<reference evidence="2" key="3">
    <citation type="submission" date="2025-09" db="UniProtKB">
        <authorList>
            <consortium name="Ensembl"/>
        </authorList>
    </citation>
    <scope>IDENTIFICATION</scope>
</reference>
<feature type="compositionally biased region" description="Polar residues" evidence="1">
    <location>
        <begin position="330"/>
        <end position="347"/>
    </location>
</feature>
<dbReference type="Ensembl" id="ENSCINT00000026911.2">
    <property type="protein sequence ID" value="ENSCINP00000026665.2"/>
    <property type="gene ID" value="ENSCING00000007588.3"/>
</dbReference>
<accession>A0A1W2W7W4</accession>
<evidence type="ECO:0000256" key="1">
    <source>
        <dbReference type="SAM" id="MobiDB-lite"/>
    </source>
</evidence>
<sequence>MGSKMSCFACSARERRLRRTLKQSGRSSSKRCRYDESAYEAMGQPSFHMHRIQSQRGEFGEARRLQRVDTYREVQRHEQLAKAISSHPYQKQPSVDNSINNQNQPTASQHEGASKNIGCSIEILDCPEMSTISLRSHQSVRNLSSRRCSVEGAAEQVMCTPSDERKTEDQMFDSCGRNDDATITTLTVPPNSVNSQFISGITPLESIQENDDENSNDSVFIRGNEYFYDCPAGYYVHEGAFINNNSLVAVGQDMRQIEMLQREASPFNCALDVSEGPGFDSDFGASAGVEMRIVSSDYSSMNATHYLRHKGKLTSSKKRTVKANDVTPRGNVTNVGTQPENPASNQRSTCRRIGFGANPGETPNLPPFPRRRPATVAGFEGSMHHVTMEWDPYDVGYGDNGWTEYVIPGVTYPPYPLLLCKKQYWV</sequence>
<feature type="compositionally biased region" description="Polar residues" evidence="1">
    <location>
        <begin position="87"/>
        <end position="111"/>
    </location>
</feature>
<dbReference type="GeneTree" id="ENSGT00530000069026"/>